<dbReference type="InterPro" id="IPR016032">
    <property type="entry name" value="Sig_transdc_resp-reg_C-effctor"/>
</dbReference>
<sequence>MSLKSSVSNANVLIYSEDHFSAMGLITLIKLYRPNLRVSYISSLEEASRATGSKLRILVAVATQATNLMSLMQTTHYLRELKEGLPCLLLCEDFDPVLPALLPDMLRLSLNAPIRTVFESITGLMSKKRAKPQELSVLPLLTHRQREVLCLLASGSSAQEVSSTLGISLKTAYVHRRDILTRLNIGPSYYRGVFTGRLA</sequence>
<dbReference type="GO" id="GO:0003677">
    <property type="term" value="F:DNA binding"/>
    <property type="evidence" value="ECO:0007669"/>
    <property type="project" value="UniProtKB-KW"/>
</dbReference>
<dbReference type="Proteomes" id="UP000187148">
    <property type="component" value="Chromosome"/>
</dbReference>
<dbReference type="Gene3D" id="1.10.10.10">
    <property type="entry name" value="Winged helix-like DNA-binding domain superfamily/Winged helix DNA-binding domain"/>
    <property type="match status" value="1"/>
</dbReference>
<name>A0A807LFZ7_9ENTR</name>
<evidence type="ECO:0000259" key="4">
    <source>
        <dbReference type="PROSITE" id="PS50043"/>
    </source>
</evidence>
<feature type="domain" description="HTH luxR-type" evidence="4">
    <location>
        <begin position="134"/>
        <end position="199"/>
    </location>
</feature>
<organism evidence="5 6">
    <name type="scientific">Kosakonia cowanii JCM 10956 = DSM 18146</name>
    <dbReference type="NCBI Taxonomy" id="1300165"/>
    <lineage>
        <taxon>Bacteria</taxon>
        <taxon>Pseudomonadati</taxon>
        <taxon>Pseudomonadota</taxon>
        <taxon>Gammaproteobacteria</taxon>
        <taxon>Enterobacterales</taxon>
        <taxon>Enterobacteriaceae</taxon>
        <taxon>Kosakonia</taxon>
    </lineage>
</organism>
<dbReference type="GO" id="GO:0006355">
    <property type="term" value="P:regulation of DNA-templated transcription"/>
    <property type="evidence" value="ECO:0007669"/>
    <property type="project" value="InterPro"/>
</dbReference>
<dbReference type="SMART" id="SM00421">
    <property type="entry name" value="HTH_LUXR"/>
    <property type="match status" value="1"/>
</dbReference>
<keyword evidence="2" id="KW-0238">DNA-binding</keyword>
<proteinExistence type="predicted"/>
<dbReference type="EMBL" id="CP019445">
    <property type="protein sequence ID" value="APZ04395.1"/>
    <property type="molecule type" value="Genomic_DNA"/>
</dbReference>
<dbReference type="RefSeq" id="WP_042712434.1">
    <property type="nucleotide sequence ID" value="NZ_CP019445.1"/>
</dbReference>
<dbReference type="AlphaFoldDB" id="A0A807LFZ7"/>
<dbReference type="KEGG" id="kco:BWI95_04640"/>
<keyword evidence="3" id="KW-0804">Transcription</keyword>
<evidence type="ECO:0000256" key="2">
    <source>
        <dbReference type="ARBA" id="ARBA00023125"/>
    </source>
</evidence>
<dbReference type="PROSITE" id="PS50043">
    <property type="entry name" value="HTH_LUXR_2"/>
    <property type="match status" value="1"/>
</dbReference>
<evidence type="ECO:0000256" key="3">
    <source>
        <dbReference type="ARBA" id="ARBA00023163"/>
    </source>
</evidence>
<dbReference type="InterPro" id="IPR036388">
    <property type="entry name" value="WH-like_DNA-bd_sf"/>
</dbReference>
<evidence type="ECO:0000313" key="5">
    <source>
        <dbReference type="EMBL" id="APZ04395.1"/>
    </source>
</evidence>
<dbReference type="Pfam" id="PF00196">
    <property type="entry name" value="GerE"/>
    <property type="match status" value="1"/>
</dbReference>
<dbReference type="PRINTS" id="PR00038">
    <property type="entry name" value="HTHLUXR"/>
</dbReference>
<keyword evidence="1" id="KW-0805">Transcription regulation</keyword>
<dbReference type="CDD" id="cd06170">
    <property type="entry name" value="LuxR_C_like"/>
    <property type="match status" value="1"/>
</dbReference>
<evidence type="ECO:0000313" key="6">
    <source>
        <dbReference type="Proteomes" id="UP000187148"/>
    </source>
</evidence>
<evidence type="ECO:0000256" key="1">
    <source>
        <dbReference type="ARBA" id="ARBA00023015"/>
    </source>
</evidence>
<protein>
    <submittedName>
        <fullName evidence="5">Helix-turn-helix transcriptional regulator</fullName>
    </submittedName>
</protein>
<dbReference type="SUPFAM" id="SSF46894">
    <property type="entry name" value="C-terminal effector domain of the bipartite response regulators"/>
    <property type="match status" value="1"/>
</dbReference>
<dbReference type="PANTHER" id="PTHR44688:SF16">
    <property type="entry name" value="DNA-BINDING TRANSCRIPTIONAL ACTIVATOR DEVR_DOSR"/>
    <property type="match status" value="1"/>
</dbReference>
<dbReference type="PANTHER" id="PTHR44688">
    <property type="entry name" value="DNA-BINDING TRANSCRIPTIONAL ACTIVATOR DEVR_DOSR"/>
    <property type="match status" value="1"/>
</dbReference>
<reference evidence="5 6" key="1">
    <citation type="submission" date="2017-01" db="EMBL/GenBank/DDBJ databases">
        <authorList>
            <person name="Cao J.-M."/>
        </authorList>
    </citation>
    <scope>NUCLEOTIDE SEQUENCE [LARGE SCALE GENOMIC DNA]</scope>
    <source>
        <strain evidence="5 6">888-76</strain>
    </source>
</reference>
<dbReference type="InterPro" id="IPR000792">
    <property type="entry name" value="Tscrpt_reg_LuxR_C"/>
</dbReference>
<accession>A0A807LFZ7</accession>
<keyword evidence="6" id="KW-1185">Reference proteome</keyword>
<gene>
    <name evidence="5" type="ORF">BWI95_04640</name>
</gene>